<dbReference type="InterPro" id="IPR046867">
    <property type="entry name" value="AldOxase/xan_DH_MoCoBD2"/>
</dbReference>
<protein>
    <submittedName>
        <fullName evidence="4">Xanthine dehydrogenase YagR molybdenum-binding subunit</fullName>
    </submittedName>
</protein>
<dbReference type="Pfam" id="PF02738">
    <property type="entry name" value="MoCoBD_1"/>
    <property type="match status" value="1"/>
</dbReference>
<evidence type="ECO:0000256" key="1">
    <source>
        <dbReference type="ARBA" id="ARBA00022505"/>
    </source>
</evidence>
<keyword evidence="2" id="KW-0560">Oxidoreductase</keyword>
<dbReference type="Gene3D" id="3.30.365.10">
    <property type="entry name" value="Aldehyde oxidase/xanthine dehydrogenase, molybdopterin binding domain"/>
    <property type="match status" value="4"/>
</dbReference>
<organism evidence="4 5">
    <name type="scientific">Kibdelosporangium aridum</name>
    <dbReference type="NCBI Taxonomy" id="2030"/>
    <lineage>
        <taxon>Bacteria</taxon>
        <taxon>Bacillati</taxon>
        <taxon>Actinomycetota</taxon>
        <taxon>Actinomycetes</taxon>
        <taxon>Pseudonocardiales</taxon>
        <taxon>Pseudonocardiaceae</taxon>
        <taxon>Kibdelosporangium</taxon>
    </lineage>
</organism>
<gene>
    <name evidence="4" type="ORF">SAMN05661093_09252</name>
</gene>
<evidence type="ECO:0000256" key="2">
    <source>
        <dbReference type="ARBA" id="ARBA00023002"/>
    </source>
</evidence>
<evidence type="ECO:0000313" key="5">
    <source>
        <dbReference type="Proteomes" id="UP000192674"/>
    </source>
</evidence>
<name>A0A1W2FVM0_KIBAR</name>
<dbReference type="PANTHER" id="PTHR11908:SF132">
    <property type="entry name" value="ALDEHYDE OXIDASE 1-RELATED"/>
    <property type="match status" value="1"/>
</dbReference>
<dbReference type="InterPro" id="IPR008274">
    <property type="entry name" value="AldOxase/xan_DH_MoCoBD1"/>
</dbReference>
<dbReference type="RefSeq" id="WP_084433547.1">
    <property type="nucleotide sequence ID" value="NZ_FWXV01000012.1"/>
</dbReference>
<evidence type="ECO:0000313" key="4">
    <source>
        <dbReference type="EMBL" id="SMD25668.1"/>
    </source>
</evidence>
<feature type="domain" description="Aldehyde oxidase/xanthine dehydrogenase a/b hammerhead" evidence="3">
    <location>
        <begin position="19"/>
        <end position="128"/>
    </location>
</feature>
<dbReference type="SMART" id="SM01008">
    <property type="entry name" value="Ald_Xan_dh_C"/>
    <property type="match status" value="1"/>
</dbReference>
<dbReference type="InterPro" id="IPR000674">
    <property type="entry name" value="Ald_Oxase/Xan_DH_a/b"/>
</dbReference>
<sequence>MSNLVGQPIARVESRDKVTGATRYTADIHVPGLVHGFLVMSTVANGRLTGIDTAAARTAPGVIEVLTHETMPRLRLPDAHGRYLKTFIPMQDDLIRHNGQPIALVVAETLEQAEYAATLVKATYSSRTPQVSLAEAMSEAFIPPPLGDGPNEIVRGDPQAGLREAEVVLESEFTTPMHHHNPIEPSATTAVWEGDQLTVYETTQGITNSHTALYQMLGVRAEQVRVVSKYLGGGFGSKAPVWPHTILTAAAARVVRRPVKLVLSRAQTYTSNGHRAEGHQLVVMGAKRDGRLTVLRHVTTQQITRSDVVMFSSAEPTRMAYAVPNMHMVQRGVRLDLPTQSFMRSPEVMTTHGLECAFDELAYRLNLDPIQVRLANYADSDPETGRPLPGKHLRECYRRAASTFGWARRDPKPGSIRDRDGFIGWGMATAGHTAGGRPGGGARITIGVDGRALVQSGTQDIGTGTYTVMTQVAADGLGMRLDTVRFELGDTNFPVAYTSGASNTVPAVTSGVNRACVAAVRAVATIAVADRQSPLFGTAVERIKVDDGFLFVTGDPRRRDSYRAVLSRHGQPVQVAVAPVDTPLGFSTGAVFVEVHVDPRIGRVRVRRIVTCYDVGRVLNLRTVRSQAIGGAVWAIGFTLSEHTFVDPHYGRVVNPNFSGYLMAVNADVPDVQVEFIDRPDPDHSLSLGARGFGESPMTGVTAAIANAVYHATGRRIRDLPITQDKLL</sequence>
<keyword evidence="5" id="KW-1185">Reference proteome</keyword>
<dbReference type="EMBL" id="FWXV01000012">
    <property type="protein sequence ID" value="SMD25668.1"/>
    <property type="molecule type" value="Genomic_DNA"/>
</dbReference>
<dbReference type="PANTHER" id="PTHR11908">
    <property type="entry name" value="XANTHINE DEHYDROGENASE"/>
    <property type="match status" value="1"/>
</dbReference>
<dbReference type="InterPro" id="IPR016208">
    <property type="entry name" value="Ald_Oxase/xanthine_DH-like"/>
</dbReference>
<dbReference type="Pfam" id="PF01315">
    <property type="entry name" value="Ald_Xan_dh_C"/>
    <property type="match status" value="1"/>
</dbReference>
<proteinExistence type="predicted"/>
<dbReference type="AlphaFoldDB" id="A0A1W2FVM0"/>
<dbReference type="OrthoDB" id="135295at2"/>
<dbReference type="Proteomes" id="UP000192674">
    <property type="component" value="Unassembled WGS sequence"/>
</dbReference>
<reference evidence="4 5" key="1">
    <citation type="submission" date="2017-04" db="EMBL/GenBank/DDBJ databases">
        <authorList>
            <person name="Afonso C.L."/>
            <person name="Miller P.J."/>
            <person name="Scott M.A."/>
            <person name="Spackman E."/>
            <person name="Goraichik I."/>
            <person name="Dimitrov K.M."/>
            <person name="Suarez D.L."/>
            <person name="Swayne D.E."/>
        </authorList>
    </citation>
    <scope>NUCLEOTIDE SEQUENCE [LARGE SCALE GENOMIC DNA]</scope>
    <source>
        <strain evidence="4 5">DSM 43828</strain>
    </source>
</reference>
<evidence type="ECO:0000259" key="3">
    <source>
        <dbReference type="SMART" id="SM01008"/>
    </source>
</evidence>
<dbReference type="SUPFAM" id="SSF56003">
    <property type="entry name" value="Molybdenum cofactor-binding domain"/>
    <property type="match status" value="1"/>
</dbReference>
<accession>A0A1W2FVM0</accession>
<dbReference type="InterPro" id="IPR037165">
    <property type="entry name" value="AldOxase/xan_DH_Mopterin-bd_sf"/>
</dbReference>
<dbReference type="GO" id="GO:0005506">
    <property type="term" value="F:iron ion binding"/>
    <property type="evidence" value="ECO:0007669"/>
    <property type="project" value="InterPro"/>
</dbReference>
<keyword evidence="1" id="KW-0500">Molybdenum</keyword>
<dbReference type="Gene3D" id="3.90.1170.50">
    <property type="entry name" value="Aldehyde oxidase/xanthine dehydrogenase, a/b hammerhead"/>
    <property type="match status" value="1"/>
</dbReference>
<dbReference type="SUPFAM" id="SSF54665">
    <property type="entry name" value="CO dehydrogenase molybdoprotein N-domain-like"/>
    <property type="match status" value="1"/>
</dbReference>
<dbReference type="GO" id="GO:0016491">
    <property type="term" value="F:oxidoreductase activity"/>
    <property type="evidence" value="ECO:0007669"/>
    <property type="project" value="UniProtKB-KW"/>
</dbReference>
<dbReference type="InterPro" id="IPR036856">
    <property type="entry name" value="Ald_Oxase/Xan_DH_a/b_sf"/>
</dbReference>
<dbReference type="Pfam" id="PF20256">
    <property type="entry name" value="MoCoBD_2"/>
    <property type="match status" value="1"/>
</dbReference>